<comment type="caution">
    <text evidence="3">The sequence shown here is derived from an EMBL/GenBank/DDBJ whole genome shotgun (WGS) entry which is preliminary data.</text>
</comment>
<dbReference type="AlphaFoldDB" id="A0A0F9LAH2"/>
<gene>
    <name evidence="3" type="ORF">LCGC14_1239070</name>
</gene>
<accession>A0A0F9LAH2</accession>
<sequence length="87" mass="9915">MTKKKLKKKIKKLEKAIKRLKEIIRVGQSNHVSLSYILSSVIATFDRNMTMIQETFEKIAQILTTPSDNKKEDEESGEETDSNTSGN</sequence>
<evidence type="ECO:0000256" key="1">
    <source>
        <dbReference type="SAM" id="Coils"/>
    </source>
</evidence>
<keyword evidence="1" id="KW-0175">Coiled coil</keyword>
<evidence type="ECO:0000313" key="3">
    <source>
        <dbReference type="EMBL" id="KKM90403.1"/>
    </source>
</evidence>
<proteinExistence type="predicted"/>
<dbReference type="EMBL" id="LAZR01006677">
    <property type="protein sequence ID" value="KKM90403.1"/>
    <property type="molecule type" value="Genomic_DNA"/>
</dbReference>
<feature type="region of interest" description="Disordered" evidence="2">
    <location>
        <begin position="63"/>
        <end position="87"/>
    </location>
</feature>
<evidence type="ECO:0000256" key="2">
    <source>
        <dbReference type="SAM" id="MobiDB-lite"/>
    </source>
</evidence>
<feature type="coiled-coil region" evidence="1">
    <location>
        <begin position="3"/>
        <end position="30"/>
    </location>
</feature>
<name>A0A0F9LAH2_9ZZZZ</name>
<organism evidence="3">
    <name type="scientific">marine sediment metagenome</name>
    <dbReference type="NCBI Taxonomy" id="412755"/>
    <lineage>
        <taxon>unclassified sequences</taxon>
        <taxon>metagenomes</taxon>
        <taxon>ecological metagenomes</taxon>
    </lineage>
</organism>
<reference evidence="3" key="1">
    <citation type="journal article" date="2015" name="Nature">
        <title>Complex archaea that bridge the gap between prokaryotes and eukaryotes.</title>
        <authorList>
            <person name="Spang A."/>
            <person name="Saw J.H."/>
            <person name="Jorgensen S.L."/>
            <person name="Zaremba-Niedzwiedzka K."/>
            <person name="Martijn J."/>
            <person name="Lind A.E."/>
            <person name="van Eijk R."/>
            <person name="Schleper C."/>
            <person name="Guy L."/>
            <person name="Ettema T.J."/>
        </authorList>
    </citation>
    <scope>NUCLEOTIDE SEQUENCE</scope>
</reference>
<protein>
    <submittedName>
        <fullName evidence="3">Uncharacterized protein</fullName>
    </submittedName>
</protein>